<evidence type="ECO:0000256" key="2">
    <source>
        <dbReference type="SAM" id="SignalP"/>
    </source>
</evidence>
<reference evidence="4" key="1">
    <citation type="submission" date="2025-08" db="UniProtKB">
        <authorList>
            <consortium name="RefSeq"/>
        </authorList>
    </citation>
    <scope>IDENTIFICATION</scope>
    <source>
        <strain evidence="4">15112-1751.03</strain>
        <tissue evidence="4">Whole Adult</tissue>
    </source>
</reference>
<name>A0A9C6TAC0_DROAB</name>
<feature type="region of interest" description="Disordered" evidence="1">
    <location>
        <begin position="107"/>
        <end position="171"/>
    </location>
</feature>
<dbReference type="GeneID" id="117574898"/>
<protein>
    <submittedName>
        <fullName evidence="4">Salivary glue protein Sgs-3</fullName>
    </submittedName>
</protein>
<keyword evidence="2" id="KW-0732">Signal</keyword>
<feature type="compositionally biased region" description="Low complexity" evidence="1">
    <location>
        <begin position="107"/>
        <end position="155"/>
    </location>
</feature>
<evidence type="ECO:0000256" key="1">
    <source>
        <dbReference type="SAM" id="MobiDB-lite"/>
    </source>
</evidence>
<dbReference type="OrthoDB" id="7898081at2759"/>
<gene>
    <name evidence="4" type="primary">LOC117574898</name>
</gene>
<evidence type="ECO:0000313" key="4">
    <source>
        <dbReference type="RefSeq" id="XP_051862862.1"/>
    </source>
</evidence>
<sequence>MQKVFWIFLGLLALGLAQQDSTTPAATTEAPQVTTEIPAATDVTTDVTTAAPVVTTEVTTAATDVTTAAPVVTTEVTTAATDVTSDVTTAAPTTAAPVVTTEVTTAAPTTAAPTTAAPTTAAPTTVASTTAVPTTSASTTAAPTGSTTPLSTTVAPGTNTTPLSTTAAPGGTTVTPETCVYETQTWGVPQLNAFKFCVDGEVKTTTCIANHYYVSNTKVSGCIPAADVDPLCIDTTITAPVCTGNNVRQMQRSSSLTSYYLCTAEGAQPDLLPCLNGKIFANNNGYLGCFEWPQWRTASGCVTYTLPTTE</sequence>
<proteinExistence type="predicted"/>
<evidence type="ECO:0000313" key="3">
    <source>
        <dbReference type="Proteomes" id="UP000515160"/>
    </source>
</evidence>
<dbReference type="RefSeq" id="XP_051862862.1">
    <property type="nucleotide sequence ID" value="XM_052006902.1"/>
</dbReference>
<feature type="signal peptide" evidence="2">
    <location>
        <begin position="1"/>
        <end position="17"/>
    </location>
</feature>
<dbReference type="AlphaFoldDB" id="A0A9C6TAC0"/>
<accession>A0A9C6TAC0</accession>
<dbReference type="Proteomes" id="UP000515160">
    <property type="component" value="Chromosome 2R"/>
</dbReference>
<feature type="chain" id="PRO_5039577380" evidence="2">
    <location>
        <begin position="18"/>
        <end position="310"/>
    </location>
</feature>
<keyword evidence="3" id="KW-1185">Reference proteome</keyword>
<organism evidence="3 4">
    <name type="scientific">Drosophila albomicans</name>
    <name type="common">Fruit fly</name>
    <dbReference type="NCBI Taxonomy" id="7291"/>
    <lineage>
        <taxon>Eukaryota</taxon>
        <taxon>Metazoa</taxon>
        <taxon>Ecdysozoa</taxon>
        <taxon>Arthropoda</taxon>
        <taxon>Hexapoda</taxon>
        <taxon>Insecta</taxon>
        <taxon>Pterygota</taxon>
        <taxon>Neoptera</taxon>
        <taxon>Endopterygota</taxon>
        <taxon>Diptera</taxon>
        <taxon>Brachycera</taxon>
        <taxon>Muscomorpha</taxon>
        <taxon>Ephydroidea</taxon>
        <taxon>Drosophilidae</taxon>
        <taxon>Drosophila</taxon>
    </lineage>
</organism>